<evidence type="ECO:0000256" key="4">
    <source>
        <dbReference type="ARBA" id="ARBA00023242"/>
    </source>
</evidence>
<evidence type="ECO:0000256" key="2">
    <source>
        <dbReference type="ARBA" id="ARBA00023015"/>
    </source>
</evidence>
<evidence type="ECO:0000313" key="8">
    <source>
        <dbReference type="EMBL" id="CAH9073822.1"/>
    </source>
</evidence>
<dbReference type="GO" id="GO:0046983">
    <property type="term" value="F:protein dimerization activity"/>
    <property type="evidence" value="ECO:0007669"/>
    <property type="project" value="InterPro"/>
</dbReference>
<proteinExistence type="predicted"/>
<keyword evidence="2 5" id="KW-0805">Transcription regulation</keyword>
<dbReference type="InterPro" id="IPR036638">
    <property type="entry name" value="HLH_DNA-bd_sf"/>
</dbReference>
<evidence type="ECO:0000256" key="3">
    <source>
        <dbReference type="ARBA" id="ARBA00023163"/>
    </source>
</evidence>
<feature type="compositionally biased region" description="Basic and acidic residues" evidence="6">
    <location>
        <begin position="292"/>
        <end position="306"/>
    </location>
</feature>
<dbReference type="InterPro" id="IPR011598">
    <property type="entry name" value="bHLH_dom"/>
</dbReference>
<name>A0A9P1E2I4_CUSEU</name>
<protein>
    <recommendedName>
        <fullName evidence="5">Transcription factor</fullName>
        <shortName evidence="5">bHLH transcription factor</shortName>
    </recommendedName>
    <alternativeName>
        <fullName evidence="5">Basic helix-loop-helix protein</fullName>
    </alternativeName>
</protein>
<keyword evidence="9" id="KW-1185">Reference proteome</keyword>
<evidence type="ECO:0000256" key="6">
    <source>
        <dbReference type="SAM" id="MobiDB-lite"/>
    </source>
</evidence>
<dbReference type="Pfam" id="PF00010">
    <property type="entry name" value="HLH"/>
    <property type="match status" value="1"/>
</dbReference>
<organism evidence="8 9">
    <name type="scientific">Cuscuta europaea</name>
    <name type="common">European dodder</name>
    <dbReference type="NCBI Taxonomy" id="41803"/>
    <lineage>
        <taxon>Eukaryota</taxon>
        <taxon>Viridiplantae</taxon>
        <taxon>Streptophyta</taxon>
        <taxon>Embryophyta</taxon>
        <taxon>Tracheophyta</taxon>
        <taxon>Spermatophyta</taxon>
        <taxon>Magnoliopsida</taxon>
        <taxon>eudicotyledons</taxon>
        <taxon>Gunneridae</taxon>
        <taxon>Pentapetalae</taxon>
        <taxon>asterids</taxon>
        <taxon>lamiids</taxon>
        <taxon>Solanales</taxon>
        <taxon>Convolvulaceae</taxon>
        <taxon>Cuscuteae</taxon>
        <taxon>Cuscuta</taxon>
        <taxon>Cuscuta subgen. Cuscuta</taxon>
    </lineage>
</organism>
<dbReference type="GO" id="GO:0005634">
    <property type="term" value="C:nucleus"/>
    <property type="evidence" value="ECO:0007669"/>
    <property type="project" value="UniProtKB-SubCell"/>
</dbReference>
<dbReference type="SUPFAM" id="SSF47459">
    <property type="entry name" value="HLH, helix-loop-helix DNA-binding domain"/>
    <property type="match status" value="1"/>
</dbReference>
<dbReference type="EMBL" id="CAMAPE010000008">
    <property type="protein sequence ID" value="CAH9073822.1"/>
    <property type="molecule type" value="Genomic_DNA"/>
</dbReference>
<dbReference type="GO" id="GO:0003700">
    <property type="term" value="F:DNA-binding transcription factor activity"/>
    <property type="evidence" value="ECO:0007669"/>
    <property type="project" value="InterPro"/>
</dbReference>
<dbReference type="InterPro" id="IPR045084">
    <property type="entry name" value="AIB/MYC-like"/>
</dbReference>
<feature type="compositionally biased region" description="Basic residues" evidence="6">
    <location>
        <begin position="282"/>
        <end position="291"/>
    </location>
</feature>
<sequence>MGEKFCLDEEDVSLFEGVLGRQAVDFFSWSASHNLLSDFVSSCGNLRVQQDLSKITEDFDWAYAIYWQVAKSKSGKSALVWGDGHCSEAIANQSLTERDNQKKRVLQKIRACFGRPEGYNCSQNKSESVSDIEMFYLASMYYVFPFDVPSTPSQSFNSSRTIWASDLKTSLEHYQSRSHLAKSAQFETLVFIPLKSGVVELGSTKPVPEDPNMVKMVQKALGVVSTHVPRIFGQELLSLGGTKSGPISITFSTKVEQEFEYPSDSFDVTKAISDEVDGKPAQPRKRGRKPANGREEPLNHVEAERQRREKLNQRFYALRAVVPNISKMDKASLLGDAIAYITDLQARVRTMEAERVMTDAVPNIDVHQRSDDVVVRVGFPLDGHPVSRVVKAFREHNVEASESNVTITENGEVVHTFSVQTEGGGDSAQELKEKLATSIVK</sequence>
<accession>A0A9P1E2I4</accession>
<comment type="caution">
    <text evidence="8">The sequence shown here is derived from an EMBL/GenBank/DDBJ whole genome shotgun (WGS) entry which is preliminary data.</text>
</comment>
<keyword evidence="4 5" id="KW-0539">Nucleus</keyword>
<evidence type="ECO:0000256" key="5">
    <source>
        <dbReference type="RuleBase" id="RU369104"/>
    </source>
</evidence>
<dbReference type="OrthoDB" id="677168at2759"/>
<comment type="subcellular location">
    <subcellularLocation>
        <location evidence="1 5">Nucleus</location>
    </subcellularLocation>
</comment>
<dbReference type="Pfam" id="PF14215">
    <property type="entry name" value="bHLH-MYC_N"/>
    <property type="match status" value="1"/>
</dbReference>
<dbReference type="PANTHER" id="PTHR11514">
    <property type="entry name" value="MYC"/>
    <property type="match status" value="1"/>
</dbReference>
<reference evidence="8" key="1">
    <citation type="submission" date="2022-07" db="EMBL/GenBank/DDBJ databases">
        <authorList>
            <person name="Macas J."/>
            <person name="Novak P."/>
            <person name="Neumann P."/>
        </authorList>
    </citation>
    <scope>NUCLEOTIDE SEQUENCE</scope>
</reference>
<dbReference type="Proteomes" id="UP001152484">
    <property type="component" value="Unassembled WGS sequence"/>
</dbReference>
<dbReference type="GO" id="GO:0000976">
    <property type="term" value="F:transcription cis-regulatory region binding"/>
    <property type="evidence" value="ECO:0007669"/>
    <property type="project" value="TreeGrafter"/>
</dbReference>
<dbReference type="Gene3D" id="4.10.280.10">
    <property type="entry name" value="Helix-loop-helix DNA-binding domain"/>
    <property type="match status" value="1"/>
</dbReference>
<dbReference type="AlphaFoldDB" id="A0A9P1E2I4"/>
<dbReference type="CDD" id="cd11449">
    <property type="entry name" value="bHLH_AtAIB_like"/>
    <property type="match status" value="1"/>
</dbReference>
<dbReference type="PANTHER" id="PTHR11514:SF53">
    <property type="entry name" value="TRANSCRIPTION FACTOR BHLH3"/>
    <property type="match status" value="1"/>
</dbReference>
<dbReference type="SMART" id="SM00353">
    <property type="entry name" value="HLH"/>
    <property type="match status" value="1"/>
</dbReference>
<dbReference type="InterPro" id="IPR025610">
    <property type="entry name" value="MYC/MYB_N"/>
</dbReference>
<feature type="domain" description="BHLH" evidence="7">
    <location>
        <begin position="295"/>
        <end position="344"/>
    </location>
</feature>
<feature type="region of interest" description="Disordered" evidence="6">
    <location>
        <begin position="271"/>
        <end position="306"/>
    </location>
</feature>
<evidence type="ECO:0000259" key="7">
    <source>
        <dbReference type="PROSITE" id="PS50888"/>
    </source>
</evidence>
<dbReference type="PROSITE" id="PS50888">
    <property type="entry name" value="BHLH"/>
    <property type="match status" value="1"/>
</dbReference>
<evidence type="ECO:0000256" key="1">
    <source>
        <dbReference type="ARBA" id="ARBA00004123"/>
    </source>
</evidence>
<dbReference type="FunFam" id="4.10.280.10:FF:000078">
    <property type="entry name" value="Transcription factor bHLH13"/>
    <property type="match status" value="1"/>
</dbReference>
<evidence type="ECO:0000313" key="9">
    <source>
        <dbReference type="Proteomes" id="UP001152484"/>
    </source>
</evidence>
<gene>
    <name evidence="8" type="ORF">CEURO_LOCUS4954</name>
</gene>
<keyword evidence="3 5" id="KW-0804">Transcription</keyword>